<dbReference type="PANTHER" id="PTHR10334">
    <property type="entry name" value="CYSTEINE-RICH SECRETORY PROTEIN-RELATED"/>
    <property type="match status" value="1"/>
</dbReference>
<gene>
    <name evidence="2" type="ORF">CRM22_010723</name>
</gene>
<name>A0A4S2KPC8_OPIFE</name>
<dbReference type="SMART" id="SM00198">
    <property type="entry name" value="SCP"/>
    <property type="match status" value="1"/>
</dbReference>
<keyword evidence="3" id="KW-1185">Reference proteome</keyword>
<organism evidence="2 3">
    <name type="scientific">Opisthorchis felineus</name>
    <dbReference type="NCBI Taxonomy" id="147828"/>
    <lineage>
        <taxon>Eukaryota</taxon>
        <taxon>Metazoa</taxon>
        <taxon>Spiralia</taxon>
        <taxon>Lophotrochozoa</taxon>
        <taxon>Platyhelminthes</taxon>
        <taxon>Trematoda</taxon>
        <taxon>Digenea</taxon>
        <taxon>Opisthorchiida</taxon>
        <taxon>Opisthorchiata</taxon>
        <taxon>Opisthorchiidae</taxon>
        <taxon>Opisthorchis</taxon>
    </lineage>
</organism>
<dbReference type="InterPro" id="IPR001283">
    <property type="entry name" value="CRISP-related"/>
</dbReference>
<proteinExistence type="predicted"/>
<evidence type="ECO:0000313" key="2">
    <source>
        <dbReference type="EMBL" id="TGZ51642.1"/>
    </source>
</evidence>
<evidence type="ECO:0000313" key="3">
    <source>
        <dbReference type="Proteomes" id="UP000308267"/>
    </source>
</evidence>
<dbReference type="SUPFAM" id="SSF55797">
    <property type="entry name" value="PR-1-like"/>
    <property type="match status" value="1"/>
</dbReference>
<evidence type="ECO:0000259" key="1">
    <source>
        <dbReference type="SMART" id="SM00198"/>
    </source>
</evidence>
<feature type="domain" description="SCP" evidence="1">
    <location>
        <begin position="2"/>
        <end position="120"/>
    </location>
</feature>
<feature type="non-terminal residue" evidence="2">
    <location>
        <position position="120"/>
    </location>
</feature>
<dbReference type="Proteomes" id="UP000308267">
    <property type="component" value="Unassembled WGS sequence"/>
</dbReference>
<dbReference type="EMBL" id="SJOL01010342">
    <property type="protein sequence ID" value="TGZ51642.1"/>
    <property type="molecule type" value="Genomic_DNA"/>
</dbReference>
<dbReference type="InterPro" id="IPR014044">
    <property type="entry name" value="CAP_dom"/>
</dbReference>
<reference evidence="2 3" key="1">
    <citation type="journal article" date="2019" name="BMC Genomics">
        <title>New insights from Opisthorchis felineus genome: update on genomics of the epidemiologically important liver flukes.</title>
        <authorList>
            <person name="Ershov N.I."/>
            <person name="Mordvinov V.A."/>
            <person name="Prokhortchouk E.B."/>
            <person name="Pakharukova M.Y."/>
            <person name="Gunbin K.V."/>
            <person name="Ustyantsev K."/>
            <person name="Genaev M.A."/>
            <person name="Blinov A.G."/>
            <person name="Mazur A."/>
            <person name="Boulygina E."/>
            <person name="Tsygankova S."/>
            <person name="Khrameeva E."/>
            <person name="Chekanov N."/>
            <person name="Fan G."/>
            <person name="Xiao A."/>
            <person name="Zhang H."/>
            <person name="Xu X."/>
            <person name="Yang H."/>
            <person name="Solovyev V."/>
            <person name="Lee S.M."/>
            <person name="Liu X."/>
            <person name="Afonnikov D.A."/>
            <person name="Skryabin K.G."/>
        </authorList>
    </citation>
    <scope>NUCLEOTIDE SEQUENCE [LARGE SCALE GENOMIC DNA]</scope>
    <source>
        <strain evidence="2">AK-0245</strain>
        <tissue evidence="2">Whole organism</tissue>
    </source>
</reference>
<dbReference type="Gene3D" id="3.40.33.10">
    <property type="entry name" value="CAP"/>
    <property type="match status" value="1"/>
</dbReference>
<protein>
    <recommendedName>
        <fullName evidence="1">SCP domain-containing protein</fullName>
    </recommendedName>
</protein>
<dbReference type="InterPro" id="IPR035940">
    <property type="entry name" value="CAP_sf"/>
</dbReference>
<sequence length="120" mass="13746">MMWLEQHNTYRTMLLKGQVEGQPKPIKMMNLTWSDKLSEAAKNAGAEGCAGKTSEDEFAVYARDPGYKFPTENYGENLKYTQIVWAATQQLGCHEYFCDSYRLETEAVTNMYISVCMYSP</sequence>
<comment type="caution">
    <text evidence="2">The sequence shown here is derived from an EMBL/GenBank/DDBJ whole genome shotgun (WGS) entry which is preliminary data.</text>
</comment>
<dbReference type="OrthoDB" id="414826at2759"/>
<accession>A0A4S2KPC8</accession>
<dbReference type="AlphaFoldDB" id="A0A4S2KPC8"/>